<feature type="region of interest" description="Disordered" evidence="2">
    <location>
        <begin position="1"/>
        <end position="24"/>
    </location>
</feature>
<name>A0ABQ8TFI3_PERAM</name>
<dbReference type="PANTHER" id="PTHR19316">
    <property type="entry name" value="PROTEIN FOLDING REGULATOR"/>
    <property type="match status" value="1"/>
</dbReference>
<organism evidence="4 5">
    <name type="scientific">Periplaneta americana</name>
    <name type="common">American cockroach</name>
    <name type="synonym">Blatta americana</name>
    <dbReference type="NCBI Taxonomy" id="6978"/>
    <lineage>
        <taxon>Eukaryota</taxon>
        <taxon>Metazoa</taxon>
        <taxon>Ecdysozoa</taxon>
        <taxon>Arthropoda</taxon>
        <taxon>Hexapoda</taxon>
        <taxon>Insecta</taxon>
        <taxon>Pterygota</taxon>
        <taxon>Neoptera</taxon>
        <taxon>Polyneoptera</taxon>
        <taxon>Dictyoptera</taxon>
        <taxon>Blattodea</taxon>
        <taxon>Blattoidea</taxon>
        <taxon>Blattidae</taxon>
        <taxon>Blattinae</taxon>
        <taxon>Periplaneta</taxon>
    </lineage>
</organism>
<comment type="caution">
    <text evidence="4">The sequence shown here is derived from an EMBL/GenBank/DDBJ whole genome shotgun (WGS) entry which is preliminary data.</text>
</comment>
<dbReference type="InterPro" id="IPR011989">
    <property type="entry name" value="ARM-like"/>
</dbReference>
<sequence>MASERGTGDGSENMNSNNPRIMGALQYPTPEERNVTVQPNQPRQPHNLQDLLRFSVEASTTGQNASNQSTQFIPGPMDEERKTFLENTLKSMTVDVIEMLIEAINVLKRAGNLELEDDPTESEQALEQIAAYVDNMDTANDFHKIGGFCIFRPCLDSAHGSLRWRAAEIIAELTQNNPYCQERVLEAGLLPVLLSLVDIDPNPQVRVKALYALSCLIRENDLALEEFGRHEGYSILLRAMQSHVEKLQIKSAFLLTYICGRKPAIRGKYKTDISFTDELFKMGFVEQLVGLVSAGRQPALEHLLSALLALVENHPPSLNECRQPQLQLRSILRNLFQENQGKEDRQEEHEYTKNLLRIVFSGETEEER</sequence>
<dbReference type="Pfam" id="PF08609">
    <property type="entry name" value="Fes1"/>
    <property type="match status" value="1"/>
</dbReference>
<feature type="domain" description="Nucleotide exchange factor Fes1" evidence="3">
    <location>
        <begin position="48"/>
        <end position="141"/>
    </location>
</feature>
<feature type="compositionally biased region" description="Polar residues" evidence="2">
    <location>
        <begin position="10"/>
        <end position="19"/>
    </location>
</feature>
<dbReference type="Proteomes" id="UP001148838">
    <property type="component" value="Unassembled WGS sequence"/>
</dbReference>
<evidence type="ECO:0000256" key="2">
    <source>
        <dbReference type="SAM" id="MobiDB-lite"/>
    </source>
</evidence>
<dbReference type="InterPro" id="IPR013918">
    <property type="entry name" value="Nucleotide_exch_fac_Fes1"/>
</dbReference>
<accession>A0ABQ8TFI3</accession>
<protein>
    <recommendedName>
        <fullName evidence="3">Nucleotide exchange factor Fes1 domain-containing protein</fullName>
    </recommendedName>
</protein>
<dbReference type="PANTHER" id="PTHR19316:SF18">
    <property type="entry name" value="HSP70-BINDING PROTEIN 1"/>
    <property type="match status" value="1"/>
</dbReference>
<dbReference type="InterPro" id="IPR050693">
    <property type="entry name" value="Hsp70_NEF-Inhibitors"/>
</dbReference>
<dbReference type="Gene3D" id="1.25.10.10">
    <property type="entry name" value="Leucine-rich Repeat Variant"/>
    <property type="match status" value="1"/>
</dbReference>
<evidence type="ECO:0000313" key="4">
    <source>
        <dbReference type="EMBL" id="KAJ4445376.1"/>
    </source>
</evidence>
<evidence type="ECO:0000256" key="1">
    <source>
        <dbReference type="ARBA" id="ARBA00022737"/>
    </source>
</evidence>
<evidence type="ECO:0000259" key="3">
    <source>
        <dbReference type="Pfam" id="PF08609"/>
    </source>
</evidence>
<dbReference type="EMBL" id="JAJSOF020000011">
    <property type="protein sequence ID" value="KAJ4445376.1"/>
    <property type="molecule type" value="Genomic_DNA"/>
</dbReference>
<dbReference type="SUPFAM" id="SSF48371">
    <property type="entry name" value="ARM repeat"/>
    <property type="match status" value="1"/>
</dbReference>
<dbReference type="Pfam" id="PF02985">
    <property type="entry name" value="HEAT"/>
    <property type="match status" value="1"/>
</dbReference>
<dbReference type="InterPro" id="IPR016024">
    <property type="entry name" value="ARM-type_fold"/>
</dbReference>
<keyword evidence="1" id="KW-0677">Repeat</keyword>
<evidence type="ECO:0000313" key="5">
    <source>
        <dbReference type="Proteomes" id="UP001148838"/>
    </source>
</evidence>
<keyword evidence="5" id="KW-1185">Reference proteome</keyword>
<proteinExistence type="predicted"/>
<reference evidence="4 5" key="1">
    <citation type="journal article" date="2022" name="Allergy">
        <title>Genome assembly and annotation of Periplaneta americana reveal a comprehensive cockroach allergen profile.</title>
        <authorList>
            <person name="Wang L."/>
            <person name="Xiong Q."/>
            <person name="Saelim N."/>
            <person name="Wang L."/>
            <person name="Nong W."/>
            <person name="Wan A.T."/>
            <person name="Shi M."/>
            <person name="Liu X."/>
            <person name="Cao Q."/>
            <person name="Hui J.H.L."/>
            <person name="Sookrung N."/>
            <person name="Leung T.F."/>
            <person name="Tungtrongchitr A."/>
            <person name="Tsui S.K.W."/>
        </authorList>
    </citation>
    <scope>NUCLEOTIDE SEQUENCE [LARGE SCALE GENOMIC DNA]</scope>
    <source>
        <strain evidence="4">PWHHKU_190912</strain>
    </source>
</reference>
<dbReference type="InterPro" id="IPR000357">
    <property type="entry name" value="HEAT"/>
</dbReference>
<gene>
    <name evidence="4" type="ORF">ANN_07181</name>
</gene>